<dbReference type="PANTHER" id="PTHR20854:SF4">
    <property type="entry name" value="INOSITOL-1-MONOPHOSPHATASE-RELATED"/>
    <property type="match status" value="1"/>
</dbReference>
<dbReference type="InterPro" id="IPR000760">
    <property type="entry name" value="Inositol_monophosphatase-like"/>
</dbReference>
<dbReference type="EC" id="3.1.3.25" evidence="2"/>
<proteinExistence type="predicted"/>
<dbReference type="Gene3D" id="3.40.190.80">
    <property type="match status" value="1"/>
</dbReference>
<evidence type="ECO:0000313" key="7">
    <source>
        <dbReference type="Proteomes" id="UP001251870"/>
    </source>
</evidence>
<dbReference type="PROSITE" id="PS00629">
    <property type="entry name" value="IMP_1"/>
    <property type="match status" value="1"/>
</dbReference>
<dbReference type="RefSeq" id="WP_310548796.1">
    <property type="nucleotide sequence ID" value="NZ_JAVKGR010000011.1"/>
</dbReference>
<organism evidence="6 7">
    <name type="scientific">Nesterenkonia aerolata</name>
    <dbReference type="NCBI Taxonomy" id="3074079"/>
    <lineage>
        <taxon>Bacteria</taxon>
        <taxon>Bacillati</taxon>
        <taxon>Actinomycetota</taxon>
        <taxon>Actinomycetes</taxon>
        <taxon>Micrococcales</taxon>
        <taxon>Micrococcaceae</taxon>
        <taxon>Nesterenkonia</taxon>
    </lineage>
</organism>
<comment type="caution">
    <text evidence="6">The sequence shown here is derived from an EMBL/GenBank/DDBJ whole genome shotgun (WGS) entry which is preliminary data.</text>
</comment>
<dbReference type="PROSITE" id="PS00630">
    <property type="entry name" value="IMP_2"/>
    <property type="match status" value="1"/>
</dbReference>
<keyword evidence="7" id="KW-1185">Reference proteome</keyword>
<reference evidence="6 7" key="1">
    <citation type="submission" date="2023-09" db="EMBL/GenBank/DDBJ databases">
        <title>Description of three actinobacteria isolated from air of manufacturing shop in a pharmaceutical factory.</title>
        <authorList>
            <person name="Zhang D.-F."/>
        </authorList>
    </citation>
    <scope>NUCLEOTIDE SEQUENCE [LARGE SCALE GENOMIC DNA]</scope>
    <source>
        <strain evidence="6 7">LY-0111</strain>
    </source>
</reference>
<dbReference type="InterPro" id="IPR020583">
    <property type="entry name" value="Inositol_monoP_metal-BS"/>
</dbReference>
<dbReference type="InterPro" id="IPR020550">
    <property type="entry name" value="Inositol_monophosphatase_CS"/>
</dbReference>
<protein>
    <recommendedName>
        <fullName evidence="2">inositol-phosphate phosphatase</fullName>
        <ecNumber evidence="2">3.1.3.25</ecNumber>
    </recommendedName>
</protein>
<dbReference type="SUPFAM" id="SSF56655">
    <property type="entry name" value="Carbohydrate phosphatase"/>
    <property type="match status" value="1"/>
</dbReference>
<evidence type="ECO:0000313" key="6">
    <source>
        <dbReference type="EMBL" id="MDR8019805.1"/>
    </source>
</evidence>
<dbReference type="Proteomes" id="UP001251870">
    <property type="component" value="Unassembled WGS sequence"/>
</dbReference>
<dbReference type="PRINTS" id="PR00377">
    <property type="entry name" value="IMPHPHTASES"/>
</dbReference>
<gene>
    <name evidence="6" type="ORF">RIL96_09560</name>
</gene>
<sequence>MSTHVSPVQPCPTDVPTARDLRRIAVAASHKVGPALRGAFRSAMEVRSKSAPHDVVTEWDAATEVQLAQILTAAVPNSRIIGEEYGRQGDGDIEWIVDPIDGTANFVHGLSLFSVSIAAAINDEVVAGVVHDPVNELTFSADDAVAVLADRQGERRLDADISDVARDKPEERLCLTTGFPNRETLRADRDSSLEALGELTQAYGAVRRLSSSALELSFVAAGWTDLTMGVHTNPWDVAAGMLLVERAGGTVIALDSAGQPVEDRPHLAPHYLALGRSVEAPTARRVLARLARPTP</sequence>
<name>A0ABU2DTI9_9MICC</name>
<evidence type="ECO:0000256" key="4">
    <source>
        <dbReference type="ARBA" id="ARBA00022801"/>
    </source>
</evidence>
<dbReference type="PANTHER" id="PTHR20854">
    <property type="entry name" value="INOSITOL MONOPHOSPHATASE"/>
    <property type="match status" value="1"/>
</dbReference>
<evidence type="ECO:0000256" key="3">
    <source>
        <dbReference type="ARBA" id="ARBA00022723"/>
    </source>
</evidence>
<keyword evidence="3" id="KW-0479">Metal-binding</keyword>
<evidence type="ECO:0000256" key="1">
    <source>
        <dbReference type="ARBA" id="ARBA00001033"/>
    </source>
</evidence>
<keyword evidence="5" id="KW-0460">Magnesium</keyword>
<dbReference type="EMBL" id="JAVKGR010000011">
    <property type="protein sequence ID" value="MDR8019805.1"/>
    <property type="molecule type" value="Genomic_DNA"/>
</dbReference>
<dbReference type="Pfam" id="PF00459">
    <property type="entry name" value="Inositol_P"/>
    <property type="match status" value="1"/>
</dbReference>
<keyword evidence="4" id="KW-0378">Hydrolase</keyword>
<accession>A0ABU2DTI9</accession>
<evidence type="ECO:0000256" key="5">
    <source>
        <dbReference type="ARBA" id="ARBA00022842"/>
    </source>
</evidence>
<evidence type="ECO:0000256" key="2">
    <source>
        <dbReference type="ARBA" id="ARBA00013106"/>
    </source>
</evidence>
<dbReference type="Gene3D" id="3.30.540.10">
    <property type="entry name" value="Fructose-1,6-Bisphosphatase, subunit A, domain 1"/>
    <property type="match status" value="1"/>
</dbReference>
<comment type="catalytic activity">
    <reaction evidence="1">
        <text>a myo-inositol phosphate + H2O = myo-inositol + phosphate</text>
        <dbReference type="Rhea" id="RHEA:24056"/>
        <dbReference type="ChEBI" id="CHEBI:15377"/>
        <dbReference type="ChEBI" id="CHEBI:17268"/>
        <dbReference type="ChEBI" id="CHEBI:43474"/>
        <dbReference type="ChEBI" id="CHEBI:84139"/>
        <dbReference type="EC" id="3.1.3.25"/>
    </reaction>
</comment>